<dbReference type="SUPFAM" id="SSF51011">
    <property type="entry name" value="Glycosyl hydrolase domain"/>
    <property type="match status" value="1"/>
</dbReference>
<dbReference type="Pfam" id="PF00128">
    <property type="entry name" value="Alpha-amylase"/>
    <property type="match status" value="1"/>
</dbReference>
<dbReference type="Gene3D" id="3.20.20.80">
    <property type="entry name" value="Glycosidases"/>
    <property type="match status" value="1"/>
</dbReference>
<reference evidence="8" key="1">
    <citation type="submission" date="2015-10" db="EMBL/GenBank/DDBJ databases">
        <authorList>
            <person name="Regsiter A."/>
            <person name="william w."/>
        </authorList>
    </citation>
    <scope>NUCLEOTIDE SEQUENCE [LARGE SCALE GENOMIC DNA]</scope>
</reference>
<dbReference type="AlphaFoldDB" id="A0A1J1LPS0"/>
<dbReference type="SUPFAM" id="SSF81296">
    <property type="entry name" value="E set domains"/>
    <property type="match status" value="1"/>
</dbReference>
<dbReference type="STRING" id="671072.PL921460025"/>
<dbReference type="InterPro" id="IPR004193">
    <property type="entry name" value="Glyco_hydro_13_N"/>
</dbReference>
<dbReference type="Gene3D" id="2.60.40.1180">
    <property type="entry name" value="Golgi alpha-mannosidase II"/>
    <property type="match status" value="1"/>
</dbReference>
<feature type="domain" description="Glycosyl hydrolase family 13 catalytic" evidence="6">
    <location>
        <begin position="142"/>
        <end position="510"/>
    </location>
</feature>
<proteinExistence type="inferred from homology"/>
<dbReference type="Gene3D" id="2.60.40.10">
    <property type="entry name" value="Immunoglobulins"/>
    <property type="match status" value="1"/>
</dbReference>
<dbReference type="GO" id="GO:0005978">
    <property type="term" value="P:glycogen biosynthetic process"/>
    <property type="evidence" value="ECO:0007669"/>
    <property type="project" value="InterPro"/>
</dbReference>
<evidence type="ECO:0000259" key="6">
    <source>
        <dbReference type="SMART" id="SM00642"/>
    </source>
</evidence>
<dbReference type="InterPro" id="IPR006048">
    <property type="entry name" value="A-amylase/branching_C"/>
</dbReference>
<dbReference type="EMBL" id="CZDF01000166">
    <property type="protein sequence ID" value="CUR33916.1"/>
    <property type="molecule type" value="Genomic_DNA"/>
</dbReference>
<evidence type="ECO:0000256" key="3">
    <source>
        <dbReference type="ARBA" id="ARBA00012541"/>
    </source>
</evidence>
<dbReference type="Pfam" id="PF02922">
    <property type="entry name" value="CBM_48"/>
    <property type="match status" value="1"/>
</dbReference>
<dbReference type="InterPro" id="IPR006047">
    <property type="entry name" value="GH13_cat_dom"/>
</dbReference>
<dbReference type="InterPro" id="IPR013780">
    <property type="entry name" value="Glyco_hydro_b"/>
</dbReference>
<organism evidence="7 8">
    <name type="scientific">Planktothrix tepida PCC 9214</name>
    <dbReference type="NCBI Taxonomy" id="671072"/>
    <lineage>
        <taxon>Bacteria</taxon>
        <taxon>Bacillati</taxon>
        <taxon>Cyanobacteriota</taxon>
        <taxon>Cyanophyceae</taxon>
        <taxon>Oscillatoriophycideae</taxon>
        <taxon>Oscillatoriales</taxon>
        <taxon>Microcoleaceae</taxon>
        <taxon>Planktothrix</taxon>
    </lineage>
</organism>
<dbReference type="InterPro" id="IPR037439">
    <property type="entry name" value="Branching_enzy"/>
</dbReference>
<dbReference type="SMART" id="SM00642">
    <property type="entry name" value="Aamy"/>
    <property type="match status" value="1"/>
</dbReference>
<dbReference type="InterPro" id="IPR013783">
    <property type="entry name" value="Ig-like_fold"/>
</dbReference>
<dbReference type="CDD" id="cd02855">
    <property type="entry name" value="E_set_GBE_prok_N"/>
    <property type="match status" value="1"/>
</dbReference>
<evidence type="ECO:0000313" key="7">
    <source>
        <dbReference type="EMBL" id="CUR33916.1"/>
    </source>
</evidence>
<dbReference type="GO" id="GO:0003844">
    <property type="term" value="F:1,4-alpha-glucan branching enzyme activity"/>
    <property type="evidence" value="ECO:0007669"/>
    <property type="project" value="UniProtKB-EC"/>
</dbReference>
<evidence type="ECO:0000256" key="4">
    <source>
        <dbReference type="ARBA" id="ARBA00022679"/>
    </source>
</evidence>
<evidence type="ECO:0000313" key="8">
    <source>
        <dbReference type="Proteomes" id="UP000184315"/>
    </source>
</evidence>
<dbReference type="SUPFAM" id="SSF51445">
    <property type="entry name" value="(Trans)glycosidases"/>
    <property type="match status" value="1"/>
</dbReference>
<evidence type="ECO:0000256" key="1">
    <source>
        <dbReference type="ARBA" id="ARBA00000826"/>
    </source>
</evidence>
<evidence type="ECO:0000256" key="5">
    <source>
        <dbReference type="PIRSR" id="PIRSR000463-1"/>
    </source>
</evidence>
<keyword evidence="8" id="KW-1185">Reference proteome</keyword>
<name>A0A1J1LPS0_9CYAN</name>
<feature type="active site" description="Proton donor" evidence="5">
    <location>
        <position position="354"/>
    </location>
</feature>
<dbReference type="InterPro" id="IPR044143">
    <property type="entry name" value="GlgB_N_E_set_prok"/>
</dbReference>
<dbReference type="PANTHER" id="PTHR43651:SF11">
    <property type="entry name" value="MALTO-OLIGOSYLTREHALOSE TREHALOHYDROLASE"/>
    <property type="match status" value="1"/>
</dbReference>
<dbReference type="InterPro" id="IPR014756">
    <property type="entry name" value="Ig_E-set"/>
</dbReference>
<sequence length="629" mass="71772">MVTAITQPDVITSSSHRPSTRNGMGAIVYDGGTTFRVWAKFASLVYVEGDFNNWSQEATPLASEGNGYWSADVPGAKPGDYYRYVLHNNGIFHRADPYGKHVIDPRDNRNDPDVGKVEIKAPFDWGDHHFTMPAWNELVIYELHVSSFNGSSVNSTQQLGTFTSIIEKLDYLKDLGINAIEILPIVDFPTQTSLGYNPNLPFDIESSYGSPEDFKKFVMAAHDRGIAIILDVVYNHFDSGIYDQEFPSLWLFDGWHEGDYGGIYFYNDWRANTSFGPRPDFGRDEVRHFIRDNALMWLEEYQLDGLRFDSTVNIRNAKGNNNDPSNDIAEGWGLMQWINYDKNNKQPWKITIAEDLQNNDWITKDTGAGGAGFNSQWGSSFYWPIHDALVNPVDSSRNIVNVQNAILHRFETDALKRVIYSENHDEVAEINHKKRLPNSIDENQPDSFYARKRSILGAVLTLTSPGIPMIFQGQEFLEQGAWKDNVPLDWNNLSKYPGIYNLYKDLIHLRRNWYNNTRGLRGQHVHVHHVNDQNKVIAFHRWENGGSGDDVIVVVNLSNQAYDSYSIGFPQDGMWWVRFNSDWNGYSPDFENHPGYHTEAYPTDAGDPDHMPYRGNVGIGRYSALILSQ</sequence>
<dbReference type="RefSeq" id="WP_222425182.1">
    <property type="nucleotide sequence ID" value="NZ_LN889762.1"/>
</dbReference>
<dbReference type="GO" id="GO:0004553">
    <property type="term" value="F:hydrolase activity, hydrolyzing O-glycosyl compounds"/>
    <property type="evidence" value="ECO:0007669"/>
    <property type="project" value="InterPro"/>
</dbReference>
<dbReference type="PANTHER" id="PTHR43651">
    <property type="entry name" value="1,4-ALPHA-GLUCAN-BRANCHING ENZYME"/>
    <property type="match status" value="1"/>
</dbReference>
<dbReference type="InterPro" id="IPR017853">
    <property type="entry name" value="GH"/>
</dbReference>
<gene>
    <name evidence="7" type="ORF">PL921460025</name>
</gene>
<evidence type="ECO:0000256" key="2">
    <source>
        <dbReference type="ARBA" id="ARBA00009000"/>
    </source>
</evidence>
<comment type="similarity">
    <text evidence="2">Belongs to the glycosyl hydrolase 13 family. GlgB subfamily.</text>
</comment>
<dbReference type="Proteomes" id="UP000184315">
    <property type="component" value="Unassembled WGS sequence"/>
</dbReference>
<protein>
    <recommendedName>
        <fullName evidence="3">1,4-alpha-glucan branching enzyme</fullName>
        <ecNumber evidence="3">2.4.1.18</ecNumber>
    </recommendedName>
</protein>
<dbReference type="PIRSF" id="PIRSF000463">
    <property type="entry name" value="GlgB"/>
    <property type="match status" value="1"/>
</dbReference>
<feature type="active site" description="Nucleophile" evidence="5">
    <location>
        <position position="309"/>
    </location>
</feature>
<dbReference type="GO" id="GO:0043169">
    <property type="term" value="F:cation binding"/>
    <property type="evidence" value="ECO:0007669"/>
    <property type="project" value="InterPro"/>
</dbReference>
<dbReference type="EC" id="2.4.1.18" evidence="3"/>
<comment type="catalytic activity">
    <reaction evidence="1">
        <text>Transfers a segment of a (1-&gt;4)-alpha-D-glucan chain to a primary hydroxy group in a similar glucan chain.</text>
        <dbReference type="EC" id="2.4.1.18"/>
    </reaction>
</comment>
<dbReference type="Pfam" id="PF02806">
    <property type="entry name" value="Alpha-amylase_C"/>
    <property type="match status" value="1"/>
</dbReference>
<accession>A0A1J1LPS0</accession>
<keyword evidence="4" id="KW-0808">Transferase</keyword>
<dbReference type="CDD" id="cd11325">
    <property type="entry name" value="AmyAc_GTHase"/>
    <property type="match status" value="1"/>
</dbReference>